<evidence type="ECO:0000259" key="3">
    <source>
        <dbReference type="PROSITE" id="PS50048"/>
    </source>
</evidence>
<dbReference type="eggNOG" id="ENOG502SX45">
    <property type="taxonomic scope" value="Eukaryota"/>
</dbReference>
<protein>
    <recommendedName>
        <fullName evidence="3">Zn(2)-C6 fungal-type domain-containing protein</fullName>
    </recommendedName>
</protein>
<evidence type="ECO:0000313" key="5">
    <source>
        <dbReference type="Proteomes" id="UP000030651"/>
    </source>
</evidence>
<feature type="compositionally biased region" description="Polar residues" evidence="2">
    <location>
        <begin position="83"/>
        <end position="104"/>
    </location>
</feature>
<dbReference type="Pfam" id="PF00172">
    <property type="entry name" value="Zn_clus"/>
    <property type="match status" value="1"/>
</dbReference>
<dbReference type="SUPFAM" id="SSF57701">
    <property type="entry name" value="Zn2/Cys6 DNA-binding domain"/>
    <property type="match status" value="1"/>
</dbReference>
<dbReference type="GO" id="GO:0000981">
    <property type="term" value="F:DNA-binding transcription factor activity, RNA polymerase II-specific"/>
    <property type="evidence" value="ECO:0007669"/>
    <property type="project" value="InterPro"/>
</dbReference>
<dbReference type="InterPro" id="IPR001138">
    <property type="entry name" value="Zn2Cys6_DnaBD"/>
</dbReference>
<evidence type="ECO:0000313" key="4">
    <source>
        <dbReference type="EMBL" id="ETS87747.1"/>
    </source>
</evidence>
<dbReference type="Proteomes" id="UP000030651">
    <property type="component" value="Unassembled WGS sequence"/>
</dbReference>
<evidence type="ECO:0000256" key="1">
    <source>
        <dbReference type="ARBA" id="ARBA00023242"/>
    </source>
</evidence>
<feature type="region of interest" description="Disordered" evidence="2">
    <location>
        <begin position="72"/>
        <end position="106"/>
    </location>
</feature>
<dbReference type="STRING" id="1229662.W3XQG4"/>
<dbReference type="KEGG" id="pfy:PFICI_01575"/>
<feature type="domain" description="Zn(2)-C6 fungal-type" evidence="3">
    <location>
        <begin position="34"/>
        <end position="67"/>
    </location>
</feature>
<dbReference type="Gene3D" id="4.10.240.10">
    <property type="entry name" value="Zn(2)-C6 fungal-type DNA-binding domain"/>
    <property type="match status" value="1"/>
</dbReference>
<dbReference type="InParanoid" id="W3XQG4"/>
<dbReference type="PROSITE" id="PS50048">
    <property type="entry name" value="ZN2_CY6_FUNGAL_2"/>
    <property type="match status" value="1"/>
</dbReference>
<dbReference type="GO" id="GO:0008270">
    <property type="term" value="F:zinc ion binding"/>
    <property type="evidence" value="ECO:0007669"/>
    <property type="project" value="InterPro"/>
</dbReference>
<keyword evidence="5" id="KW-1185">Reference proteome</keyword>
<dbReference type="OMA" id="MAAQCYM"/>
<keyword evidence="1" id="KW-0539">Nucleus</keyword>
<feature type="region of interest" description="Disordered" evidence="2">
    <location>
        <begin position="1"/>
        <end position="33"/>
    </location>
</feature>
<gene>
    <name evidence="4" type="ORF">PFICI_01575</name>
</gene>
<dbReference type="HOGENOM" id="CLU_639350_0_0_1"/>
<dbReference type="CDD" id="cd00067">
    <property type="entry name" value="GAL4"/>
    <property type="match status" value="1"/>
</dbReference>
<accession>W3XQG4</accession>
<dbReference type="EMBL" id="KI912109">
    <property type="protein sequence ID" value="ETS87747.1"/>
    <property type="molecule type" value="Genomic_DNA"/>
</dbReference>
<dbReference type="InterPro" id="IPR036864">
    <property type="entry name" value="Zn2-C6_fun-type_DNA-bd_sf"/>
</dbReference>
<organism evidence="4 5">
    <name type="scientific">Pestalotiopsis fici (strain W106-1 / CGMCC3.15140)</name>
    <dbReference type="NCBI Taxonomy" id="1229662"/>
    <lineage>
        <taxon>Eukaryota</taxon>
        <taxon>Fungi</taxon>
        <taxon>Dikarya</taxon>
        <taxon>Ascomycota</taxon>
        <taxon>Pezizomycotina</taxon>
        <taxon>Sordariomycetes</taxon>
        <taxon>Xylariomycetidae</taxon>
        <taxon>Amphisphaeriales</taxon>
        <taxon>Sporocadaceae</taxon>
        <taxon>Pestalotiopsis</taxon>
    </lineage>
</organism>
<sequence>MNDPSMTAASQQFDGDWTSNQVSRQTSGRNLRKSCDRCHQQKLRCVRSNTSLEPCTRCQRVGVECVYSARSSKQANKNKSRHQNGAQTEPVTPVMSHQHSNSGSYEPEDLQLGSFFPSALDTTNVWSLNDLGLATHTHRGPVFSSKSGIDESVIAPPDVCKSGSDSSSRFTSICQTLETLFKTVTNPVREVFNAFDSLVRAMALEWGRGRTPPRDAHTTFDKYIDSKQASMAAQCYMLCIRLFVSLSEKLLNNLLASPMPVQPATFGLNTPDSTQFSGGGGLGTLDMNFSLGNDNVMDNFGLDDLSVSPTDSYEQAVDSAVNVLRVGTRLIGRMEQMLGIPPDMAVGTLSSAEQPSLEHQRKKRSLPARLVATTWEYETSIGNKCAITYFKRYRAAILGLAHGHM</sequence>
<dbReference type="OrthoDB" id="4330117at2759"/>
<dbReference type="SMART" id="SM00066">
    <property type="entry name" value="GAL4"/>
    <property type="match status" value="1"/>
</dbReference>
<dbReference type="GeneID" id="19266588"/>
<reference evidence="5" key="1">
    <citation type="journal article" date="2015" name="BMC Genomics">
        <title>Genomic and transcriptomic analysis of the endophytic fungus Pestalotiopsis fici reveals its lifestyle and high potential for synthesis of natural products.</title>
        <authorList>
            <person name="Wang X."/>
            <person name="Zhang X."/>
            <person name="Liu L."/>
            <person name="Xiang M."/>
            <person name="Wang W."/>
            <person name="Sun X."/>
            <person name="Che Y."/>
            <person name="Guo L."/>
            <person name="Liu G."/>
            <person name="Guo L."/>
            <person name="Wang C."/>
            <person name="Yin W.B."/>
            <person name="Stadler M."/>
            <person name="Zhang X."/>
            <person name="Liu X."/>
        </authorList>
    </citation>
    <scope>NUCLEOTIDE SEQUENCE [LARGE SCALE GENOMIC DNA]</scope>
    <source>
        <strain evidence="5">W106-1 / CGMCC3.15140</strain>
    </source>
</reference>
<proteinExistence type="predicted"/>
<dbReference type="PROSITE" id="PS00463">
    <property type="entry name" value="ZN2_CY6_FUNGAL_1"/>
    <property type="match status" value="1"/>
</dbReference>
<dbReference type="AlphaFoldDB" id="W3XQG4"/>
<name>W3XQG4_PESFW</name>
<evidence type="ECO:0000256" key="2">
    <source>
        <dbReference type="SAM" id="MobiDB-lite"/>
    </source>
</evidence>
<feature type="compositionally biased region" description="Polar residues" evidence="2">
    <location>
        <begin position="1"/>
        <end position="29"/>
    </location>
</feature>
<dbReference type="RefSeq" id="XP_007828347.1">
    <property type="nucleotide sequence ID" value="XM_007830156.1"/>
</dbReference>